<dbReference type="InterPro" id="IPR003477">
    <property type="entry name" value="PemK-like"/>
</dbReference>
<dbReference type="GO" id="GO:0006402">
    <property type="term" value="P:mRNA catabolic process"/>
    <property type="evidence" value="ECO:0007669"/>
    <property type="project" value="TreeGrafter"/>
</dbReference>
<dbReference type="InterPro" id="IPR011067">
    <property type="entry name" value="Plasmid_toxin/cell-grow_inhib"/>
</dbReference>
<proteinExistence type="predicted"/>
<protein>
    <submittedName>
        <fullName evidence="1">Type II toxin-antitoxin system PemK/MazF family toxin</fullName>
    </submittedName>
</protein>
<dbReference type="GO" id="GO:0016075">
    <property type="term" value="P:rRNA catabolic process"/>
    <property type="evidence" value="ECO:0007669"/>
    <property type="project" value="TreeGrafter"/>
</dbReference>
<dbReference type="Pfam" id="PF02452">
    <property type="entry name" value="PemK_toxin"/>
    <property type="match status" value="1"/>
</dbReference>
<dbReference type="RefSeq" id="WP_150374107.1">
    <property type="nucleotide sequence ID" value="NZ_CP044066.1"/>
</dbReference>
<evidence type="ECO:0000313" key="2">
    <source>
        <dbReference type="Proteomes" id="UP000322822"/>
    </source>
</evidence>
<dbReference type="SUPFAM" id="SSF50118">
    <property type="entry name" value="Cell growth inhibitor/plasmid maintenance toxic component"/>
    <property type="match status" value="1"/>
</dbReference>
<gene>
    <name evidence="1" type="ORF">FOB72_17995</name>
</gene>
<dbReference type="Gene3D" id="2.30.30.110">
    <property type="match status" value="1"/>
</dbReference>
<dbReference type="OrthoDB" id="6064990at2"/>
<keyword evidence="1" id="KW-0614">Plasmid</keyword>
<name>A0A5P2H8V5_9BURK</name>
<accession>A0A5P2H8V5</accession>
<dbReference type="GO" id="GO:0004521">
    <property type="term" value="F:RNA endonuclease activity"/>
    <property type="evidence" value="ECO:0007669"/>
    <property type="project" value="TreeGrafter"/>
</dbReference>
<geneLocation type="plasmid" evidence="1">
    <name>unnamed1</name>
</geneLocation>
<dbReference type="GO" id="GO:0003677">
    <property type="term" value="F:DNA binding"/>
    <property type="evidence" value="ECO:0007669"/>
    <property type="project" value="InterPro"/>
</dbReference>
<sequence>MKRGDIVTVAAKGRFTSKPRPAVIVSSDFFEGHSSVAVVLLTGEVRDIPMLRWTVEPSAQNGLKKASQVQIDKITAVAVEDVGEPIGQLSTEDMTEITRYLATYLGVK</sequence>
<evidence type="ECO:0000313" key="1">
    <source>
        <dbReference type="EMBL" id="QET04044.1"/>
    </source>
</evidence>
<dbReference type="EMBL" id="CP044066">
    <property type="protein sequence ID" value="QET04044.1"/>
    <property type="molecule type" value="Genomic_DNA"/>
</dbReference>
<dbReference type="PANTHER" id="PTHR33988">
    <property type="entry name" value="ENDORIBONUCLEASE MAZF-RELATED"/>
    <property type="match status" value="1"/>
</dbReference>
<dbReference type="Proteomes" id="UP000322822">
    <property type="component" value="Plasmid unnamed1"/>
</dbReference>
<organism evidence="1 2">
    <name type="scientific">Cupriavidus pauculus</name>
    <dbReference type="NCBI Taxonomy" id="82633"/>
    <lineage>
        <taxon>Bacteria</taxon>
        <taxon>Pseudomonadati</taxon>
        <taxon>Pseudomonadota</taxon>
        <taxon>Betaproteobacteria</taxon>
        <taxon>Burkholderiales</taxon>
        <taxon>Burkholderiaceae</taxon>
        <taxon>Cupriavidus</taxon>
    </lineage>
</organism>
<reference evidence="1 2" key="1">
    <citation type="submission" date="2019-09" db="EMBL/GenBank/DDBJ databases">
        <title>FDA dAtabase for Regulatory Grade micrObial Sequences (FDA-ARGOS): Supporting development and validation of Infectious Disease Dx tests.</title>
        <authorList>
            <person name="Sciortino C."/>
            <person name="Tallon L."/>
            <person name="Sadzewicz L."/>
            <person name="Vavikolanu K."/>
            <person name="Mehta A."/>
            <person name="Aluvathingal J."/>
            <person name="Nadendla S."/>
            <person name="Nandy P."/>
            <person name="Geyer C."/>
            <person name="Yan Y."/>
            <person name="Sichtig H."/>
        </authorList>
    </citation>
    <scope>NUCLEOTIDE SEQUENCE [LARGE SCALE GENOMIC DNA]</scope>
    <source>
        <strain evidence="1 2">FDAARGOS_664</strain>
        <plasmid evidence="1 2">unnamed1</plasmid>
    </source>
</reference>
<dbReference type="AlphaFoldDB" id="A0A5P2H8V5"/>
<dbReference type="PANTHER" id="PTHR33988:SF2">
    <property type="entry name" value="ENDORIBONUCLEASE MAZF"/>
    <property type="match status" value="1"/>
</dbReference>